<dbReference type="OrthoDB" id="2121618at2759"/>
<gene>
    <name evidence="2" type="ORF">A3Q56_05779</name>
</gene>
<dbReference type="Proteomes" id="UP000078046">
    <property type="component" value="Unassembled WGS sequence"/>
</dbReference>
<dbReference type="EMBL" id="LWCA01000918">
    <property type="protein sequence ID" value="OAF66490.1"/>
    <property type="molecule type" value="Genomic_DNA"/>
</dbReference>
<evidence type="ECO:0000313" key="2">
    <source>
        <dbReference type="EMBL" id="OAF66490.1"/>
    </source>
</evidence>
<organism evidence="2 3">
    <name type="scientific">Intoshia linei</name>
    <dbReference type="NCBI Taxonomy" id="1819745"/>
    <lineage>
        <taxon>Eukaryota</taxon>
        <taxon>Metazoa</taxon>
        <taxon>Spiralia</taxon>
        <taxon>Lophotrochozoa</taxon>
        <taxon>Mesozoa</taxon>
        <taxon>Orthonectida</taxon>
        <taxon>Rhopaluridae</taxon>
        <taxon>Intoshia</taxon>
    </lineage>
</organism>
<sequence>MKKFHDTKVRKNSFHFNNYEPNQPIKSKQQSLFRDRRPHLISHQNKELSKKQKYNIACWKCMLNLEHHDCISHKYIRIGGGYRHSYWYIKAILDKMIDLEVRIKKPTNHDRLHNIYKLTKHDPKSIKIHIRTRTFSGKKIFKTLNVKKSDYKKLKKHPKNSNKIFKSYFKKQMPQLGFWPVDYILPNNDTEFGGTKTVDNLKIKSNKKNDKNDDKKIVKYFNLTPFNQITEKKELMNENIYEKDLLNEYFDVNSFSGSSIFNLTEFTPLEFNKSKDINDINQEINHQHFFKSTTLSNAMKKLQKKIFSLKKGNETVNQTEIQDSDKKFSQIWEMDDKIDELIHHKSVGKIIKSTNDTCTENKSDKLYFDDENKLSDQIHREKHIFTIKNYKNEEKEKIQIQNNQKIRVNFKSKEILKEDNKKEFQKIDENENFNKNKNGFKKLNEIKKVHGNKNINEGEIENGAEKLKEIKVKNKDEDETEKEKETQKLIEIETETEIYKKVHRFSIRSKHSISEKRLSIASANNINLNILEDLNNLNEAELNSIKYRKKSIQEKFDFTQKIKAKYETSVKEQEIDKENEHGQEDVELDAQDTEQIQLKSMRVTSPKDIDRPNTHKSSVVISSTNAFSYETKNAITSNVIASNTKKSDKLKNKTENIFKQFENVNDSVQETKKMSENKFTVNMNNTEKGKRLADLKSIQFNIINESENEINTQSDFVESSSSQINESKILTKNDTSEKKVSKRLRYMKKKFTVKNNSISDESTSRLNRENRDSKIISKNDIDNIYNEISANNAIKNDQEKIIDTTNLINSKNKPSNRVTFKIDVDNNSPSVSDSSNKKTKKSKNRRKKRNVYKKKLEKVKHKSSVDTLSLSESNYSFGDNVDKQYLDNDGSNYTVRKKKLVKFKTPSIGLAHENWKKSEKSKLIRDEKVTLSKQVPEKDSHLTNNEKEKFTNVDKPFRDIQRKSTQKNQDFSSFLQTDVKKQEDKLPKRKMSRSRRRQKIGKKEFIEPKKILEISKISNEKLMELGIDKTNMDEKEIALKLKKHFGKDIHIQAAGKTIATKTFSECSDANTNDLANDSDLDLDTLQGHKRTRILLKRGGDSLIKHMQNVILNAQLVESNDSIPYENKDIEFVNHYQLVEPNKIYSYARAFVVEDYDMDSLIDGDRVKEAVLSVPSVGEISEKQMNYISSILGFEDTTKLTFRMFAVMVAVAERVTQMDSYCKKLLEISDTVDIQRKMVLYRSLFYCNLEYQTDKNYISSQILKIELIAGGLNYDQQKYVINRLTQNIYNEISFIDYLTYIPLFLSLHDKMCINPLNIIENMYTDRPPSPLQRDQNPLTEKLIKNSNFQKKHLNKKKSKKQLDLIVKKNNQKKE</sequence>
<comment type="caution">
    <text evidence="2">The sequence shown here is derived from an EMBL/GenBank/DDBJ whole genome shotgun (WGS) entry which is preliminary data.</text>
</comment>
<feature type="compositionally biased region" description="Polar residues" evidence="1">
    <location>
        <begin position="966"/>
        <end position="976"/>
    </location>
</feature>
<feature type="region of interest" description="Disordered" evidence="1">
    <location>
        <begin position="1349"/>
        <end position="1373"/>
    </location>
</feature>
<dbReference type="PANTHER" id="PTHR35538">
    <property type="entry name" value="LIG_CHAN-GLU_BD DOMAIN-CONTAINING PROTEIN"/>
    <property type="match status" value="1"/>
</dbReference>
<feature type="compositionally biased region" description="Basic and acidic residues" evidence="1">
    <location>
        <begin position="1359"/>
        <end position="1373"/>
    </location>
</feature>
<evidence type="ECO:0000256" key="1">
    <source>
        <dbReference type="SAM" id="MobiDB-lite"/>
    </source>
</evidence>
<feature type="compositionally biased region" description="Low complexity" evidence="1">
    <location>
        <begin position="825"/>
        <end position="834"/>
    </location>
</feature>
<keyword evidence="3" id="KW-1185">Reference proteome</keyword>
<feature type="compositionally biased region" description="Basic residues" evidence="1">
    <location>
        <begin position="1349"/>
        <end position="1358"/>
    </location>
</feature>
<evidence type="ECO:0000313" key="3">
    <source>
        <dbReference type="Proteomes" id="UP000078046"/>
    </source>
</evidence>
<reference evidence="2 3" key="1">
    <citation type="submission" date="2016-04" db="EMBL/GenBank/DDBJ databases">
        <title>The genome of Intoshia linei affirms orthonectids as highly simplified spiralians.</title>
        <authorList>
            <person name="Mikhailov K.V."/>
            <person name="Slusarev G.S."/>
            <person name="Nikitin M.A."/>
            <person name="Logacheva M.D."/>
            <person name="Penin A."/>
            <person name="Aleoshin V."/>
            <person name="Panchin Y.V."/>
        </authorList>
    </citation>
    <scope>NUCLEOTIDE SEQUENCE [LARGE SCALE GENOMIC DNA]</scope>
    <source>
        <strain evidence="2">Intl2013</strain>
        <tissue evidence="2">Whole animal</tissue>
    </source>
</reference>
<dbReference type="PANTHER" id="PTHR35538:SF3">
    <property type="entry name" value="C-TYPE LECTIN DOMAIN-CONTAINING PROTEIN"/>
    <property type="match status" value="1"/>
</dbReference>
<feature type="region of interest" description="Disordered" evidence="1">
    <location>
        <begin position="820"/>
        <end position="849"/>
    </location>
</feature>
<feature type="compositionally biased region" description="Basic residues" evidence="1">
    <location>
        <begin position="987"/>
        <end position="998"/>
    </location>
</feature>
<feature type="region of interest" description="Disordered" evidence="1">
    <location>
        <begin position="961"/>
        <end position="998"/>
    </location>
</feature>
<name>A0A177AXA3_9BILA</name>
<protein>
    <submittedName>
        <fullName evidence="2">Uncharacterized protein</fullName>
    </submittedName>
</protein>
<proteinExistence type="predicted"/>
<feature type="compositionally biased region" description="Basic residues" evidence="1">
    <location>
        <begin position="837"/>
        <end position="849"/>
    </location>
</feature>
<accession>A0A177AXA3</accession>